<protein>
    <submittedName>
        <fullName evidence="1">Uncharacterized protein</fullName>
    </submittedName>
</protein>
<dbReference type="PROSITE" id="PS51257">
    <property type="entry name" value="PROKAR_LIPOPROTEIN"/>
    <property type="match status" value="1"/>
</dbReference>
<proteinExistence type="predicted"/>
<dbReference type="EMBL" id="DRDR01000150">
    <property type="protein sequence ID" value="HDL60496.1"/>
    <property type="molecule type" value="Genomic_DNA"/>
</dbReference>
<sequence>MKGFRLISLFILLFVTVILTSCGEEKDTAATIQGKVYYMVGYLVYYVTPAGDTIEDTVYYRYPAVGAQVYLESDENSDVPYLGPDLYTTTDSEGNYTFETRLGVQYDPVGGGFSYRYIADVAITAFYFDSLFGEASGKITGFTVEAGKVNIAPDLYVAPSE</sequence>
<evidence type="ECO:0000313" key="1">
    <source>
        <dbReference type="EMBL" id="HDL60496.1"/>
    </source>
</evidence>
<name>A0A7V0LVI2_UNCW3</name>
<dbReference type="Proteomes" id="UP000886381">
    <property type="component" value="Unassembled WGS sequence"/>
</dbReference>
<organism evidence="1">
    <name type="scientific">candidate division WOR-3 bacterium</name>
    <dbReference type="NCBI Taxonomy" id="2052148"/>
    <lineage>
        <taxon>Bacteria</taxon>
        <taxon>Bacteria division WOR-3</taxon>
    </lineage>
</organism>
<reference evidence="1" key="1">
    <citation type="journal article" date="2020" name="mSystems">
        <title>Genome- and Community-Level Interaction Insights into Carbon Utilization and Element Cycling Functions of Hydrothermarchaeota in Hydrothermal Sediment.</title>
        <authorList>
            <person name="Zhou Z."/>
            <person name="Liu Y."/>
            <person name="Xu W."/>
            <person name="Pan J."/>
            <person name="Luo Z.H."/>
            <person name="Li M."/>
        </authorList>
    </citation>
    <scope>NUCLEOTIDE SEQUENCE [LARGE SCALE GENOMIC DNA]</scope>
    <source>
        <strain evidence="1">HyVt-28</strain>
    </source>
</reference>
<comment type="caution">
    <text evidence="1">The sequence shown here is derived from an EMBL/GenBank/DDBJ whole genome shotgun (WGS) entry which is preliminary data.</text>
</comment>
<dbReference type="AlphaFoldDB" id="A0A7V0LVI2"/>
<gene>
    <name evidence="1" type="ORF">ENH14_03465</name>
</gene>
<accession>A0A7V0LVI2</accession>